<accession>A0AA85JQT5</accession>
<protein>
    <recommendedName>
        <fullName evidence="3">FHA domain-containing protein</fullName>
    </recommendedName>
</protein>
<dbReference type="PROSITE" id="PS50006">
    <property type="entry name" value="FHA_DOMAIN"/>
    <property type="match status" value="1"/>
</dbReference>
<dbReference type="SUPFAM" id="SSF49879">
    <property type="entry name" value="SMAD/FHA domain"/>
    <property type="match status" value="1"/>
</dbReference>
<dbReference type="SMART" id="SM00240">
    <property type="entry name" value="FHA"/>
    <property type="match status" value="1"/>
</dbReference>
<feature type="compositionally biased region" description="Acidic residues" evidence="2">
    <location>
        <begin position="651"/>
        <end position="660"/>
    </location>
</feature>
<feature type="region of interest" description="Disordered" evidence="2">
    <location>
        <begin position="648"/>
        <end position="675"/>
    </location>
</feature>
<feature type="region of interest" description="Disordered" evidence="2">
    <location>
        <begin position="587"/>
        <end position="616"/>
    </location>
</feature>
<dbReference type="InterPro" id="IPR050923">
    <property type="entry name" value="Cell_Proc_Reg/RNA_Proc"/>
</dbReference>
<feature type="coiled-coil region" evidence="1">
    <location>
        <begin position="477"/>
        <end position="504"/>
    </location>
</feature>
<proteinExistence type="predicted"/>
<dbReference type="WBParaSite" id="TREG1_35100.1">
    <property type="protein sequence ID" value="TREG1_35100.1"/>
    <property type="gene ID" value="TREG1_35100"/>
</dbReference>
<evidence type="ECO:0000256" key="1">
    <source>
        <dbReference type="SAM" id="Coils"/>
    </source>
</evidence>
<evidence type="ECO:0000256" key="2">
    <source>
        <dbReference type="SAM" id="MobiDB-lite"/>
    </source>
</evidence>
<dbReference type="Gene3D" id="2.60.200.20">
    <property type="match status" value="1"/>
</dbReference>
<evidence type="ECO:0000313" key="4">
    <source>
        <dbReference type="Proteomes" id="UP000050795"/>
    </source>
</evidence>
<evidence type="ECO:0000259" key="3">
    <source>
        <dbReference type="PROSITE" id="PS50006"/>
    </source>
</evidence>
<dbReference type="AlphaFoldDB" id="A0AA85JQT5"/>
<organism evidence="4 5">
    <name type="scientific">Trichobilharzia regenti</name>
    <name type="common">Nasal bird schistosome</name>
    <dbReference type="NCBI Taxonomy" id="157069"/>
    <lineage>
        <taxon>Eukaryota</taxon>
        <taxon>Metazoa</taxon>
        <taxon>Spiralia</taxon>
        <taxon>Lophotrochozoa</taxon>
        <taxon>Platyhelminthes</taxon>
        <taxon>Trematoda</taxon>
        <taxon>Digenea</taxon>
        <taxon>Strigeidida</taxon>
        <taxon>Schistosomatoidea</taxon>
        <taxon>Schistosomatidae</taxon>
        <taxon>Trichobilharzia</taxon>
    </lineage>
</organism>
<keyword evidence="1" id="KW-0175">Coiled coil</keyword>
<reference evidence="4" key="1">
    <citation type="submission" date="2022-06" db="EMBL/GenBank/DDBJ databases">
        <authorList>
            <person name="Berger JAMES D."/>
            <person name="Berger JAMES D."/>
        </authorList>
    </citation>
    <scope>NUCLEOTIDE SEQUENCE [LARGE SCALE GENOMIC DNA]</scope>
</reference>
<dbReference type="InterPro" id="IPR008984">
    <property type="entry name" value="SMAD_FHA_dom_sf"/>
</dbReference>
<feature type="compositionally biased region" description="Low complexity" evidence="2">
    <location>
        <begin position="587"/>
        <end position="596"/>
    </location>
</feature>
<feature type="compositionally biased region" description="Basic and acidic residues" evidence="2">
    <location>
        <begin position="661"/>
        <end position="675"/>
    </location>
</feature>
<feature type="compositionally biased region" description="Polar residues" evidence="2">
    <location>
        <begin position="8"/>
        <end position="23"/>
    </location>
</feature>
<dbReference type="PANTHER" id="PTHR23308">
    <property type="entry name" value="NUCLEAR INHIBITOR OF PROTEIN PHOSPHATASE-1"/>
    <property type="match status" value="1"/>
</dbReference>
<dbReference type="InterPro" id="IPR000253">
    <property type="entry name" value="FHA_dom"/>
</dbReference>
<sequence>MEVDLPDTNESIIDTNTDNTSECQEAHPETVQTMDTEETVPTDCNDNDTVKKQDGSECEMLLNSDDKKSTENPTPTVNVYRPPVWALNCPPTLNYKLEVIKNGLQLTECTVNLSSTTSTIDSESSCDDNSLSYCLIGRQPQPYYASFNDLTGQCMTLAHPSISRLHAVLQYGKPPHSVGNVPEDEKDTTGWYLKDLDSTHGTFVNKRRLPPGRYVRIRVGYVLRFGGSTRLHIFQGPDEDTEQETIQSWSELKKAHEERKLMALKEKIDTSTNQNSQSVKLECDWGMSLEDPTPEPIPSLLQSGTCLSHEKLYRDDPKRALNAYFEREGIDPVPQYEFVEAPFGKQHCRIELPLSSGTVTAEAVVSGKRKEAVVACALEACQLLDRLGEFDPDKDRSGSSKHVRSRAYWEENDYYSSDEDTFVDRTGIIEKKRLDRMRQLGVSNNHGDDESQLNAKMKRNEKRISEDSTMLSILSELEKIGEEIVSIEEELAAIDREFSSKEANPSQLDELEAYMNALKTSSSNRARRSKLKARLISLRQTELQLMHRAGLTQFRRNLKKSNGQINNSEYISSSEAAAAVRAAKNKLNNKNNNDNDNTSECHENTTPTSTSEQKIKNARADRNALKRSLQNHARSLYVSQKKIEVDKPFEVESDDDDDDNVIDKKKNHEHRDECDEKEVKMRKGLSLMILLIL</sequence>
<feature type="region of interest" description="Disordered" evidence="2">
    <location>
        <begin position="1"/>
        <end position="51"/>
    </location>
</feature>
<dbReference type="CDD" id="cd19856">
    <property type="entry name" value="DSRM_Kanadaptin"/>
    <property type="match status" value="1"/>
</dbReference>
<reference evidence="5" key="2">
    <citation type="submission" date="2023-11" db="UniProtKB">
        <authorList>
            <consortium name="WormBaseParasite"/>
        </authorList>
    </citation>
    <scope>IDENTIFICATION</scope>
</reference>
<keyword evidence="4" id="KW-1185">Reference proteome</keyword>
<evidence type="ECO:0000313" key="5">
    <source>
        <dbReference type="WBParaSite" id="TREG1_35100.1"/>
    </source>
</evidence>
<name>A0AA85JQT5_TRIRE</name>
<dbReference type="Pfam" id="PF00498">
    <property type="entry name" value="FHA"/>
    <property type="match status" value="1"/>
</dbReference>
<feature type="domain" description="FHA" evidence="3">
    <location>
        <begin position="134"/>
        <end position="209"/>
    </location>
</feature>
<dbReference type="Proteomes" id="UP000050795">
    <property type="component" value="Unassembled WGS sequence"/>
</dbReference>